<dbReference type="AlphaFoldDB" id="A0A366HSN4"/>
<gene>
    <name evidence="2" type="ORF">DES53_10289</name>
</gene>
<dbReference type="Pfam" id="PF02405">
    <property type="entry name" value="MlaE"/>
    <property type="match status" value="1"/>
</dbReference>
<dbReference type="GO" id="GO:0005548">
    <property type="term" value="F:phospholipid transporter activity"/>
    <property type="evidence" value="ECO:0007669"/>
    <property type="project" value="TreeGrafter"/>
</dbReference>
<keyword evidence="1" id="KW-1133">Transmembrane helix</keyword>
<feature type="transmembrane region" description="Helical" evidence="1">
    <location>
        <begin position="21"/>
        <end position="44"/>
    </location>
</feature>
<dbReference type="Proteomes" id="UP000253426">
    <property type="component" value="Unassembled WGS sequence"/>
</dbReference>
<dbReference type="PANTHER" id="PTHR30188:SF4">
    <property type="entry name" value="PROTEIN TRIGALACTOSYLDIACYLGLYCEROL 1, CHLOROPLASTIC"/>
    <property type="match status" value="1"/>
</dbReference>
<reference evidence="2 3" key="1">
    <citation type="submission" date="2018-06" db="EMBL/GenBank/DDBJ databases">
        <title>Genomic Encyclopedia of Type Strains, Phase IV (KMG-IV): sequencing the most valuable type-strain genomes for metagenomic binning, comparative biology and taxonomic classification.</title>
        <authorList>
            <person name="Goeker M."/>
        </authorList>
    </citation>
    <scope>NUCLEOTIDE SEQUENCE [LARGE SCALE GENOMIC DNA]</scope>
    <source>
        <strain evidence="2 3">DSM 25532</strain>
    </source>
</reference>
<evidence type="ECO:0000313" key="2">
    <source>
        <dbReference type="EMBL" id="RBP45707.1"/>
    </source>
</evidence>
<dbReference type="EMBL" id="QNRR01000002">
    <property type="protein sequence ID" value="RBP45707.1"/>
    <property type="molecule type" value="Genomic_DNA"/>
</dbReference>
<comment type="caution">
    <text evidence="2">The sequence shown here is derived from an EMBL/GenBank/DDBJ whole genome shotgun (WGS) entry which is preliminary data.</text>
</comment>
<dbReference type="GO" id="GO:0043190">
    <property type="term" value="C:ATP-binding cassette (ABC) transporter complex"/>
    <property type="evidence" value="ECO:0007669"/>
    <property type="project" value="InterPro"/>
</dbReference>
<feature type="transmembrane region" description="Helical" evidence="1">
    <location>
        <begin position="168"/>
        <end position="187"/>
    </location>
</feature>
<protein>
    <submittedName>
        <fullName evidence="2">Phospholipid/cholesterol/gamma-HCH transport system permease protein</fullName>
    </submittedName>
</protein>
<organism evidence="2 3">
    <name type="scientific">Roseimicrobium gellanilyticum</name>
    <dbReference type="NCBI Taxonomy" id="748857"/>
    <lineage>
        <taxon>Bacteria</taxon>
        <taxon>Pseudomonadati</taxon>
        <taxon>Verrucomicrobiota</taxon>
        <taxon>Verrucomicrobiia</taxon>
        <taxon>Verrucomicrobiales</taxon>
        <taxon>Verrucomicrobiaceae</taxon>
        <taxon>Roseimicrobium</taxon>
    </lineage>
</organism>
<feature type="transmembrane region" description="Helical" evidence="1">
    <location>
        <begin position="207"/>
        <end position="229"/>
    </location>
</feature>
<proteinExistence type="predicted"/>
<sequence>MERPWLPASMWKTFFQRALSVGVRAAPTVFLMSLCVGLVIALVLQEQLAKLSMQDRVPRLIWVILNHQLAPLLTATVFIGRSVAGTAAELANMKIAEEIKALETMGVDLSRYILLPVLAAFALMLPVMTIYTVGVGLIGAFLICSQTLGMSVDQFVVRALEGAQISDVLLSIGKAWVFSLMAAMIAFNKGLNATGGSDAVGRVATAAVVTALVSVTAINAVITGLQLLLKR</sequence>
<keyword evidence="1" id="KW-0472">Membrane</keyword>
<keyword evidence="1" id="KW-0812">Transmembrane</keyword>
<evidence type="ECO:0000313" key="3">
    <source>
        <dbReference type="Proteomes" id="UP000253426"/>
    </source>
</evidence>
<evidence type="ECO:0000256" key="1">
    <source>
        <dbReference type="SAM" id="Phobius"/>
    </source>
</evidence>
<dbReference type="InterPro" id="IPR030802">
    <property type="entry name" value="Permease_MalE"/>
</dbReference>
<accession>A0A366HSN4</accession>
<dbReference type="PANTHER" id="PTHR30188">
    <property type="entry name" value="ABC TRANSPORTER PERMEASE PROTEIN-RELATED"/>
    <property type="match status" value="1"/>
</dbReference>
<name>A0A366HSN4_9BACT</name>
<keyword evidence="3" id="KW-1185">Reference proteome</keyword>